<evidence type="ECO:0000256" key="6">
    <source>
        <dbReference type="ARBA" id="ARBA00023136"/>
    </source>
</evidence>
<evidence type="ECO:0000256" key="4">
    <source>
        <dbReference type="ARBA" id="ARBA00022692"/>
    </source>
</evidence>
<keyword evidence="7" id="KW-0813">Transport</keyword>
<evidence type="ECO:0000256" key="7">
    <source>
        <dbReference type="RuleBase" id="RU003879"/>
    </source>
</evidence>
<protein>
    <submittedName>
        <fullName evidence="9">Biopolymer transporter ExbD</fullName>
    </submittedName>
</protein>
<dbReference type="GO" id="GO:0015031">
    <property type="term" value="P:protein transport"/>
    <property type="evidence" value="ECO:0007669"/>
    <property type="project" value="UniProtKB-KW"/>
</dbReference>
<evidence type="ECO:0000256" key="1">
    <source>
        <dbReference type="ARBA" id="ARBA00004162"/>
    </source>
</evidence>
<accession>A0A918TWZ9</accession>
<evidence type="ECO:0000313" key="9">
    <source>
        <dbReference type="EMBL" id="GHC64145.1"/>
    </source>
</evidence>
<evidence type="ECO:0000256" key="8">
    <source>
        <dbReference type="SAM" id="Phobius"/>
    </source>
</evidence>
<keyword evidence="4 7" id="KW-0812">Transmembrane</keyword>
<dbReference type="GO" id="GO:0005886">
    <property type="term" value="C:plasma membrane"/>
    <property type="evidence" value="ECO:0007669"/>
    <property type="project" value="UniProtKB-SubCell"/>
</dbReference>
<reference evidence="9" key="2">
    <citation type="submission" date="2020-09" db="EMBL/GenBank/DDBJ databases">
        <authorList>
            <person name="Sun Q."/>
            <person name="Kim S."/>
        </authorList>
    </citation>
    <scope>NUCLEOTIDE SEQUENCE</scope>
    <source>
        <strain evidence="9">KCTC 12988</strain>
    </source>
</reference>
<dbReference type="InterPro" id="IPR003400">
    <property type="entry name" value="ExbD"/>
</dbReference>
<keyword evidence="6 8" id="KW-0472">Membrane</keyword>
<dbReference type="GO" id="GO:0022857">
    <property type="term" value="F:transmembrane transporter activity"/>
    <property type="evidence" value="ECO:0007669"/>
    <property type="project" value="InterPro"/>
</dbReference>
<name>A0A918TWZ9_9BACT</name>
<keyword evidence="7" id="KW-0653">Protein transport</keyword>
<dbReference type="PANTHER" id="PTHR30558:SF3">
    <property type="entry name" value="BIOPOLYMER TRANSPORT PROTEIN EXBD-RELATED"/>
    <property type="match status" value="1"/>
</dbReference>
<comment type="similarity">
    <text evidence="2 7">Belongs to the ExbD/TolR family.</text>
</comment>
<keyword evidence="5 8" id="KW-1133">Transmembrane helix</keyword>
<comment type="subcellular location">
    <subcellularLocation>
        <location evidence="1">Cell membrane</location>
        <topology evidence="1">Single-pass membrane protein</topology>
    </subcellularLocation>
    <subcellularLocation>
        <location evidence="7">Cell membrane</location>
        <topology evidence="7">Single-pass type II membrane protein</topology>
    </subcellularLocation>
</comment>
<sequence length="140" mass="14801">MLSDGPSLAGGDEEAKPDLSPMIDCVFILLIFFIVTTVFVKEPKVSVTDPAALSGEQLEKNSIIFAVTSDNKVFYDGKSIGLAGVQQVVTPLLLEKSDPDEAHVIIKGDSTAHAGLVDDVGKECLEAGVAKHRITTSTES</sequence>
<evidence type="ECO:0000256" key="3">
    <source>
        <dbReference type="ARBA" id="ARBA00022475"/>
    </source>
</evidence>
<dbReference type="EMBL" id="BMXI01000017">
    <property type="protein sequence ID" value="GHC64145.1"/>
    <property type="molecule type" value="Genomic_DNA"/>
</dbReference>
<keyword evidence="10" id="KW-1185">Reference proteome</keyword>
<dbReference type="Pfam" id="PF02472">
    <property type="entry name" value="ExbD"/>
    <property type="match status" value="1"/>
</dbReference>
<evidence type="ECO:0000256" key="5">
    <source>
        <dbReference type="ARBA" id="ARBA00022989"/>
    </source>
</evidence>
<feature type="transmembrane region" description="Helical" evidence="8">
    <location>
        <begin position="20"/>
        <end position="40"/>
    </location>
</feature>
<reference evidence="9" key="1">
    <citation type="journal article" date="2014" name="Int. J. Syst. Evol. Microbiol.">
        <title>Complete genome sequence of Corynebacterium casei LMG S-19264T (=DSM 44701T), isolated from a smear-ripened cheese.</title>
        <authorList>
            <consortium name="US DOE Joint Genome Institute (JGI-PGF)"/>
            <person name="Walter F."/>
            <person name="Albersmeier A."/>
            <person name="Kalinowski J."/>
            <person name="Ruckert C."/>
        </authorList>
    </citation>
    <scope>NUCLEOTIDE SEQUENCE</scope>
    <source>
        <strain evidence="9">KCTC 12988</strain>
    </source>
</reference>
<evidence type="ECO:0000313" key="10">
    <source>
        <dbReference type="Proteomes" id="UP000644507"/>
    </source>
</evidence>
<proteinExistence type="inferred from homology"/>
<comment type="caution">
    <text evidence="9">The sequence shown here is derived from an EMBL/GenBank/DDBJ whole genome shotgun (WGS) entry which is preliminary data.</text>
</comment>
<organism evidence="9 10">
    <name type="scientific">Roseibacillus persicicus</name>
    <dbReference type="NCBI Taxonomy" id="454148"/>
    <lineage>
        <taxon>Bacteria</taxon>
        <taxon>Pseudomonadati</taxon>
        <taxon>Verrucomicrobiota</taxon>
        <taxon>Verrucomicrobiia</taxon>
        <taxon>Verrucomicrobiales</taxon>
        <taxon>Verrucomicrobiaceae</taxon>
        <taxon>Roseibacillus</taxon>
    </lineage>
</organism>
<dbReference type="RefSeq" id="WP_189572941.1">
    <property type="nucleotide sequence ID" value="NZ_BMXI01000017.1"/>
</dbReference>
<dbReference type="PANTHER" id="PTHR30558">
    <property type="entry name" value="EXBD MEMBRANE COMPONENT OF PMF-DRIVEN MACROMOLECULE IMPORT SYSTEM"/>
    <property type="match status" value="1"/>
</dbReference>
<evidence type="ECO:0000256" key="2">
    <source>
        <dbReference type="ARBA" id="ARBA00005811"/>
    </source>
</evidence>
<keyword evidence="3" id="KW-1003">Cell membrane</keyword>
<gene>
    <name evidence="9" type="ORF">GCM10007100_34770</name>
</gene>
<dbReference type="AlphaFoldDB" id="A0A918TWZ9"/>
<dbReference type="Proteomes" id="UP000644507">
    <property type="component" value="Unassembled WGS sequence"/>
</dbReference>